<keyword evidence="1" id="KW-1133">Transmembrane helix</keyword>
<keyword evidence="1" id="KW-0812">Transmembrane</keyword>
<name>A0ABS6WWH3_9BACT</name>
<evidence type="ECO:0000259" key="2">
    <source>
        <dbReference type="Pfam" id="PF05569"/>
    </source>
</evidence>
<evidence type="ECO:0000313" key="3">
    <source>
        <dbReference type="EMBL" id="MBW3127622.1"/>
    </source>
</evidence>
<feature type="transmembrane region" description="Helical" evidence="1">
    <location>
        <begin position="96"/>
        <end position="114"/>
    </location>
</feature>
<accession>A0ABS6WWH3</accession>
<dbReference type="PANTHER" id="PTHR34978">
    <property type="entry name" value="POSSIBLE SENSOR-TRANSDUCER PROTEIN BLAR"/>
    <property type="match status" value="1"/>
</dbReference>
<dbReference type="EMBL" id="JAHWGL010000007">
    <property type="protein sequence ID" value="MBW3127622.1"/>
    <property type="molecule type" value="Genomic_DNA"/>
</dbReference>
<dbReference type="InterPro" id="IPR052173">
    <property type="entry name" value="Beta-lactam_resp_regulator"/>
</dbReference>
<dbReference type="InterPro" id="IPR008756">
    <property type="entry name" value="Peptidase_M56"/>
</dbReference>
<comment type="caution">
    <text evidence="3">The sequence shown here is derived from an EMBL/GenBank/DDBJ whole genome shotgun (WGS) entry which is preliminary data.</text>
</comment>
<sequence length="452" mass="51768">MTVYLLKSSLSLLLLFVFYKIALENERLHTFKRFYLLGSLLVSAVVPMLSVEVAPSVAVLTTVSPESVFVQELPPAPPSVAAAPTPSTPEAATPPYWLLLYCIVTAVLMGRFGRNLYRLARQITDHPKEAFRRATLVRLPTGSVPYTFLHYLFVPETAYQRGEIEEELFTHELTHIRQRHSLDVLLIEWLLCLAWFNPLLYWCRRAMQLNHEFLADEAVNSSHHNVLQYQQLLLSKLTPTPLPLLASTLTFQTTKQRLLMMTKHTSRRTVWLAGSFSGLLVGTSVFLFSTTAAQEARPETTSSAPAKIQRPATLEKADTLLQRYGDKLVMLPNNQQKKYADLTPEERKWVWVAPISPRRTPTEAQWADWHNPHKFGIWVDGKRVRGKALNAYKRTDIVAFLGSYVHKNARQPEGYLYHMDLTTEKGYAEEVREHEKSPFMVLMRDKPKPRNN</sequence>
<keyword evidence="4" id="KW-1185">Reference proteome</keyword>
<gene>
    <name evidence="3" type="ORF">KYK14_03610</name>
</gene>
<feature type="transmembrane region" description="Helical" evidence="1">
    <location>
        <begin position="269"/>
        <end position="288"/>
    </location>
</feature>
<dbReference type="CDD" id="cd07341">
    <property type="entry name" value="M56_BlaR1_MecR1_like"/>
    <property type="match status" value="1"/>
</dbReference>
<protein>
    <submittedName>
        <fullName evidence="3">M56 family metallopeptidase</fullName>
    </submittedName>
</protein>
<keyword evidence="1" id="KW-0472">Membrane</keyword>
<organism evidence="3 4">
    <name type="scientific">Hymenobacter profundi</name>
    <dbReference type="NCBI Taxonomy" id="1982110"/>
    <lineage>
        <taxon>Bacteria</taxon>
        <taxon>Pseudomonadati</taxon>
        <taxon>Bacteroidota</taxon>
        <taxon>Cytophagia</taxon>
        <taxon>Cytophagales</taxon>
        <taxon>Hymenobacteraceae</taxon>
        <taxon>Hymenobacter</taxon>
    </lineage>
</organism>
<reference evidence="3 4" key="1">
    <citation type="submission" date="2021-07" db="EMBL/GenBank/DDBJ databases">
        <title>Hymenobacter profundi sp. nov., isolated from deep-sea water.</title>
        <authorList>
            <person name="Kim M.K."/>
        </authorList>
    </citation>
    <scope>NUCLEOTIDE SEQUENCE [LARGE SCALE GENOMIC DNA]</scope>
    <source>
        <strain evidence="3 4">M2</strain>
    </source>
</reference>
<feature type="domain" description="Peptidase M56" evidence="2">
    <location>
        <begin position="166"/>
        <end position="260"/>
    </location>
</feature>
<evidence type="ECO:0000313" key="4">
    <source>
        <dbReference type="Proteomes" id="UP000826188"/>
    </source>
</evidence>
<dbReference type="Proteomes" id="UP000826188">
    <property type="component" value="Unassembled WGS sequence"/>
</dbReference>
<dbReference type="Pfam" id="PF05569">
    <property type="entry name" value="Peptidase_M56"/>
    <property type="match status" value="1"/>
</dbReference>
<dbReference type="PANTHER" id="PTHR34978:SF3">
    <property type="entry name" value="SLR0241 PROTEIN"/>
    <property type="match status" value="1"/>
</dbReference>
<evidence type="ECO:0000256" key="1">
    <source>
        <dbReference type="SAM" id="Phobius"/>
    </source>
</evidence>
<feature type="transmembrane region" description="Helical" evidence="1">
    <location>
        <begin position="6"/>
        <end position="22"/>
    </location>
</feature>
<proteinExistence type="predicted"/>
<feature type="transmembrane region" description="Helical" evidence="1">
    <location>
        <begin position="34"/>
        <end position="51"/>
    </location>
</feature>